<comment type="caution">
    <text evidence="7">The sequence shown here is derived from an EMBL/GenBank/DDBJ whole genome shotgun (WGS) entry which is preliminary data.</text>
</comment>
<feature type="transmembrane region" description="Helical" evidence="6">
    <location>
        <begin position="383"/>
        <end position="404"/>
    </location>
</feature>
<feature type="transmembrane region" description="Helical" evidence="6">
    <location>
        <begin position="249"/>
        <end position="269"/>
    </location>
</feature>
<evidence type="ECO:0000313" key="7">
    <source>
        <dbReference type="EMBL" id="RGI66253.1"/>
    </source>
</evidence>
<feature type="transmembrane region" description="Helical" evidence="6">
    <location>
        <begin position="330"/>
        <end position="350"/>
    </location>
</feature>
<feature type="transmembrane region" description="Helical" evidence="6">
    <location>
        <begin position="170"/>
        <end position="190"/>
    </location>
</feature>
<name>A0A3E4E657_9FIRM</name>
<feature type="transmembrane region" description="Helical" evidence="6">
    <location>
        <begin position="290"/>
        <end position="310"/>
    </location>
</feature>
<proteinExistence type="predicted"/>
<feature type="transmembrane region" description="Helical" evidence="6">
    <location>
        <begin position="43"/>
        <end position="66"/>
    </location>
</feature>
<evidence type="ECO:0000313" key="8">
    <source>
        <dbReference type="Proteomes" id="UP000260642"/>
    </source>
</evidence>
<dbReference type="EMBL" id="QSOB01000020">
    <property type="protein sequence ID" value="RGI66253.1"/>
    <property type="molecule type" value="Genomic_DNA"/>
</dbReference>
<organism evidence="7 8">
    <name type="scientific">Agathobacter rectalis</name>
    <dbReference type="NCBI Taxonomy" id="39491"/>
    <lineage>
        <taxon>Bacteria</taxon>
        <taxon>Bacillati</taxon>
        <taxon>Bacillota</taxon>
        <taxon>Clostridia</taxon>
        <taxon>Lachnospirales</taxon>
        <taxon>Lachnospiraceae</taxon>
        <taxon>Agathobacter</taxon>
    </lineage>
</organism>
<dbReference type="PANTHER" id="PTHR30250">
    <property type="entry name" value="PST FAMILY PREDICTED COLANIC ACID TRANSPORTER"/>
    <property type="match status" value="1"/>
</dbReference>
<keyword evidence="2" id="KW-1003">Cell membrane</keyword>
<dbReference type="RefSeq" id="WP_117482916.1">
    <property type="nucleotide sequence ID" value="NZ_QSOB01000020.1"/>
</dbReference>
<evidence type="ECO:0000256" key="6">
    <source>
        <dbReference type="SAM" id="Phobius"/>
    </source>
</evidence>
<evidence type="ECO:0000256" key="4">
    <source>
        <dbReference type="ARBA" id="ARBA00022989"/>
    </source>
</evidence>
<dbReference type="Proteomes" id="UP000260642">
    <property type="component" value="Unassembled WGS sequence"/>
</dbReference>
<feature type="transmembrane region" description="Helical" evidence="6">
    <location>
        <begin position="440"/>
        <end position="462"/>
    </location>
</feature>
<feature type="transmembrane region" description="Helical" evidence="6">
    <location>
        <begin position="12"/>
        <end position="31"/>
    </location>
</feature>
<dbReference type="InterPro" id="IPR050833">
    <property type="entry name" value="Poly_Biosynth_Transport"/>
</dbReference>
<keyword evidence="4 6" id="KW-1133">Transmembrane helix</keyword>
<dbReference type="Pfam" id="PF01943">
    <property type="entry name" value="Polysacc_synt"/>
    <property type="match status" value="1"/>
</dbReference>
<dbReference type="GO" id="GO:0005886">
    <property type="term" value="C:plasma membrane"/>
    <property type="evidence" value="ECO:0007669"/>
    <property type="project" value="UniProtKB-SubCell"/>
</dbReference>
<reference evidence="7 8" key="1">
    <citation type="submission" date="2018-08" db="EMBL/GenBank/DDBJ databases">
        <title>A genome reference for cultivated species of the human gut microbiota.</title>
        <authorList>
            <person name="Zou Y."/>
            <person name="Xue W."/>
            <person name="Luo G."/>
        </authorList>
    </citation>
    <scope>NUCLEOTIDE SEQUENCE [LARGE SCALE GENOMIC DNA]</scope>
    <source>
        <strain evidence="7 8">TM10-3</strain>
    </source>
</reference>
<evidence type="ECO:0000256" key="5">
    <source>
        <dbReference type="ARBA" id="ARBA00023136"/>
    </source>
</evidence>
<dbReference type="PANTHER" id="PTHR30250:SF11">
    <property type="entry name" value="O-ANTIGEN TRANSPORTER-RELATED"/>
    <property type="match status" value="1"/>
</dbReference>
<keyword evidence="3 6" id="KW-0812">Transmembrane</keyword>
<feature type="transmembrane region" description="Helical" evidence="6">
    <location>
        <begin position="87"/>
        <end position="111"/>
    </location>
</feature>
<gene>
    <name evidence="7" type="ORF">DXD95_12230</name>
</gene>
<feature type="transmembrane region" description="Helical" evidence="6">
    <location>
        <begin position="145"/>
        <end position="164"/>
    </location>
</feature>
<dbReference type="CDD" id="cd13128">
    <property type="entry name" value="MATE_Wzx_like"/>
    <property type="match status" value="1"/>
</dbReference>
<protein>
    <submittedName>
        <fullName evidence="7">Flippase</fullName>
    </submittedName>
</protein>
<feature type="transmembrane region" description="Helical" evidence="6">
    <location>
        <begin position="210"/>
        <end position="229"/>
    </location>
</feature>
<dbReference type="AlphaFoldDB" id="A0A3E4E657"/>
<evidence type="ECO:0000256" key="2">
    <source>
        <dbReference type="ARBA" id="ARBA00022475"/>
    </source>
</evidence>
<keyword evidence="5 6" id="KW-0472">Membrane</keyword>
<sequence>MKQKSLKLNIIMNMLLTMSSFIFPLITFPYVSRILLPEGTGKVSFATSLISYFSMFAQLGIPTYGIRACAKVRDNREELTRTVQELLIINLIMSVVLYIVFFGAILLVPRLHNERNLYVIVSCTIILTSIGMEWLYKALEQYTYITLRSVLFKFIALIMMFLLIHKKSDYLLYGGISIFAASASNIFNFINVHRFIDLRPVGNYNFKRHLKPIITFFAMACATTIYTNLDTVMLGFMKTNVDVGYYNAAVKIKNILVSVVTSLGAVLLPRATYYVEHNLIGDFWRITRKALNFVALIATPLMIYFILFAKEGIYFLSGSAYAGAVFPMQIIMPTLLFIGITNVLGIQILVPIGKENVVLFSEIAGAVTDLIINLILIPRFSSAGAAIGTLVAELVVLLVQYFSLYKNVNKAFKNIHYMRIIVAIILGTVCSVWLKNANLNSFFTLVLSSVLFWGVYCGYLFMRKESMVTEIWNMLTSKVKVIKKTDAK</sequence>
<dbReference type="InterPro" id="IPR002797">
    <property type="entry name" value="Polysacc_synth"/>
</dbReference>
<comment type="subcellular location">
    <subcellularLocation>
        <location evidence="1">Cell membrane</location>
        <topology evidence="1">Multi-pass membrane protein</topology>
    </subcellularLocation>
</comment>
<evidence type="ECO:0000256" key="3">
    <source>
        <dbReference type="ARBA" id="ARBA00022692"/>
    </source>
</evidence>
<accession>A0A3E4E657</accession>
<feature type="transmembrane region" description="Helical" evidence="6">
    <location>
        <begin position="416"/>
        <end position="434"/>
    </location>
</feature>
<feature type="transmembrane region" description="Helical" evidence="6">
    <location>
        <begin position="117"/>
        <end position="136"/>
    </location>
</feature>
<evidence type="ECO:0000256" key="1">
    <source>
        <dbReference type="ARBA" id="ARBA00004651"/>
    </source>
</evidence>
<feature type="transmembrane region" description="Helical" evidence="6">
    <location>
        <begin position="357"/>
        <end position="377"/>
    </location>
</feature>